<dbReference type="EC" id="3.4.-.-" evidence="2"/>
<evidence type="ECO:0000259" key="1">
    <source>
        <dbReference type="Pfam" id="PF00326"/>
    </source>
</evidence>
<comment type="caution">
    <text evidence="2">The sequence shown here is derived from an EMBL/GenBank/DDBJ whole genome shotgun (WGS) entry which is preliminary data.</text>
</comment>
<organism evidence="2 3">
    <name type="scientific">Alicyclobacillus fodiniaquatilis</name>
    <dbReference type="NCBI Taxonomy" id="1661150"/>
    <lineage>
        <taxon>Bacteria</taxon>
        <taxon>Bacillati</taxon>
        <taxon>Bacillota</taxon>
        <taxon>Bacilli</taxon>
        <taxon>Bacillales</taxon>
        <taxon>Alicyclobacillaceae</taxon>
        <taxon>Alicyclobacillus</taxon>
    </lineage>
</organism>
<dbReference type="PANTHER" id="PTHR12277:SF81">
    <property type="entry name" value="PROTEIN ABHD13"/>
    <property type="match status" value="1"/>
</dbReference>
<dbReference type="EMBL" id="JBHUCX010000018">
    <property type="protein sequence ID" value="MFD1674173.1"/>
    <property type="molecule type" value="Genomic_DNA"/>
</dbReference>
<dbReference type="Pfam" id="PF00326">
    <property type="entry name" value="Peptidase_S9"/>
    <property type="match status" value="1"/>
</dbReference>
<name>A0ABW4JE00_9BACL</name>
<dbReference type="Gene3D" id="3.40.50.1820">
    <property type="entry name" value="alpha/beta hydrolase"/>
    <property type="match status" value="1"/>
</dbReference>
<accession>A0ABW4JE00</accession>
<dbReference type="Proteomes" id="UP001597079">
    <property type="component" value="Unassembled WGS sequence"/>
</dbReference>
<protein>
    <submittedName>
        <fullName evidence="2">Alpha/beta hydrolase family protein</fullName>
        <ecNumber evidence="2">3.4.-.-</ecNumber>
    </submittedName>
</protein>
<sequence>MKKMVAGMNHSDLYELDYRSEGEKVQAYVELPSKPGTYPLMVLCHGGLTVPGSYTHLNMGWPYDTLRLHTGKAIYLYPEYRGYNGSGGTVPGFLGVVHDISNAITATESLKGFHVKGLYLYGVSLGGGAVLQLASERDDVKAVTADSPFVGFDATIRWFDRLGVHKTSPKISKQSKMFLKLYGNKLTTAAYTTRSPIDHISTIHAPVLLLQGTDDNSVIWQSVQEYDQDMKKEHKTVKFVLVKGGQHALSDHDKTYDEAVSQTDTWFKKYGFPEVVFDQ</sequence>
<reference evidence="3" key="1">
    <citation type="journal article" date="2019" name="Int. J. Syst. Evol. Microbiol.">
        <title>The Global Catalogue of Microorganisms (GCM) 10K type strain sequencing project: providing services to taxonomists for standard genome sequencing and annotation.</title>
        <authorList>
            <consortium name="The Broad Institute Genomics Platform"/>
            <consortium name="The Broad Institute Genome Sequencing Center for Infectious Disease"/>
            <person name="Wu L."/>
            <person name="Ma J."/>
        </authorList>
    </citation>
    <scope>NUCLEOTIDE SEQUENCE [LARGE SCALE GENOMIC DNA]</scope>
    <source>
        <strain evidence="3">CGMCC 1.12286</strain>
    </source>
</reference>
<dbReference type="GO" id="GO:0016787">
    <property type="term" value="F:hydrolase activity"/>
    <property type="evidence" value="ECO:0007669"/>
    <property type="project" value="UniProtKB-KW"/>
</dbReference>
<dbReference type="SUPFAM" id="SSF53474">
    <property type="entry name" value="alpha/beta-Hydrolases"/>
    <property type="match status" value="1"/>
</dbReference>
<gene>
    <name evidence="2" type="ORF">ACFSB2_05530</name>
</gene>
<dbReference type="InterPro" id="IPR001375">
    <property type="entry name" value="Peptidase_S9_cat"/>
</dbReference>
<dbReference type="InterPro" id="IPR029058">
    <property type="entry name" value="AB_hydrolase_fold"/>
</dbReference>
<feature type="domain" description="Peptidase S9 prolyl oligopeptidase catalytic" evidence="1">
    <location>
        <begin position="97"/>
        <end position="270"/>
    </location>
</feature>
<keyword evidence="2" id="KW-0378">Hydrolase</keyword>
<dbReference type="RefSeq" id="WP_377941986.1">
    <property type="nucleotide sequence ID" value="NZ_JBHUCX010000018.1"/>
</dbReference>
<evidence type="ECO:0000313" key="2">
    <source>
        <dbReference type="EMBL" id="MFD1674173.1"/>
    </source>
</evidence>
<keyword evidence="3" id="KW-1185">Reference proteome</keyword>
<dbReference type="PANTHER" id="PTHR12277">
    <property type="entry name" value="ALPHA/BETA HYDROLASE DOMAIN-CONTAINING PROTEIN"/>
    <property type="match status" value="1"/>
</dbReference>
<proteinExistence type="predicted"/>
<evidence type="ECO:0000313" key="3">
    <source>
        <dbReference type="Proteomes" id="UP001597079"/>
    </source>
</evidence>